<accession>A0ABT2DUL5</accession>
<gene>
    <name evidence="2" type="ORF">NXZ79_20835</name>
</gene>
<dbReference type="InterPro" id="IPR010982">
    <property type="entry name" value="Lambda_DNA-bd_dom_sf"/>
</dbReference>
<reference evidence="2 3" key="1">
    <citation type="submission" date="2022-08" db="EMBL/GenBank/DDBJ databases">
        <title>Lysinibacillus sequencing.</title>
        <authorList>
            <person name="Dunlap C."/>
        </authorList>
    </citation>
    <scope>NUCLEOTIDE SEQUENCE [LARGE SCALE GENOMIC DNA]</scope>
    <source>
        <strain evidence="2 3">PB211</strain>
    </source>
</reference>
<dbReference type="RefSeq" id="WP_080695171.1">
    <property type="nucleotide sequence ID" value="NZ_JANTOO010000020.1"/>
</dbReference>
<dbReference type="InterPro" id="IPR001387">
    <property type="entry name" value="Cro/C1-type_HTH"/>
</dbReference>
<feature type="domain" description="HTH cro/C1-type" evidence="1">
    <location>
        <begin position="8"/>
        <end position="35"/>
    </location>
</feature>
<dbReference type="Pfam" id="PF01381">
    <property type="entry name" value="HTH_3"/>
    <property type="match status" value="1"/>
</dbReference>
<sequence length="35" mass="4131">MGDLENCLQKLREQHHYTQDEVAEYLQISPQVVSK</sequence>
<evidence type="ECO:0000313" key="3">
    <source>
        <dbReference type="Proteomes" id="UP001525021"/>
    </source>
</evidence>
<evidence type="ECO:0000313" key="2">
    <source>
        <dbReference type="EMBL" id="MCS1398464.1"/>
    </source>
</evidence>
<dbReference type="Proteomes" id="UP001525021">
    <property type="component" value="Unassembled WGS sequence"/>
</dbReference>
<protein>
    <submittedName>
        <fullName evidence="2">Helix-turn-helix transcriptional regulator</fullName>
    </submittedName>
</protein>
<evidence type="ECO:0000259" key="1">
    <source>
        <dbReference type="PROSITE" id="PS50943"/>
    </source>
</evidence>
<proteinExistence type="predicted"/>
<dbReference type="EMBL" id="JANTOO010000020">
    <property type="protein sequence ID" value="MCS1398464.1"/>
    <property type="molecule type" value="Genomic_DNA"/>
</dbReference>
<name>A0ABT2DUL5_9BACI</name>
<dbReference type="Gene3D" id="1.10.260.40">
    <property type="entry name" value="lambda repressor-like DNA-binding domains"/>
    <property type="match status" value="1"/>
</dbReference>
<dbReference type="PROSITE" id="PS50943">
    <property type="entry name" value="HTH_CROC1"/>
    <property type="match status" value="1"/>
</dbReference>
<dbReference type="SUPFAM" id="SSF47413">
    <property type="entry name" value="lambda repressor-like DNA-binding domains"/>
    <property type="match status" value="1"/>
</dbReference>
<comment type="caution">
    <text evidence="2">The sequence shown here is derived from an EMBL/GenBank/DDBJ whole genome shotgun (WGS) entry which is preliminary data.</text>
</comment>
<keyword evidence="3" id="KW-1185">Reference proteome</keyword>
<organism evidence="2 3">
    <name type="scientific">Lysinibacillus pinottii</name>
    <dbReference type="NCBI Taxonomy" id="2973932"/>
    <lineage>
        <taxon>Bacteria</taxon>
        <taxon>Bacillati</taxon>
        <taxon>Bacillota</taxon>
        <taxon>Bacilli</taxon>
        <taxon>Bacillales</taxon>
        <taxon>Bacillaceae</taxon>
        <taxon>Lysinibacillus</taxon>
    </lineage>
</organism>
<dbReference type="CDD" id="cd00093">
    <property type="entry name" value="HTH_XRE"/>
    <property type="match status" value="1"/>
</dbReference>